<name>A0A3L8CQ58_9PSED</name>
<dbReference type="InterPro" id="IPR022385">
    <property type="entry name" value="Rhs_assc_core"/>
</dbReference>
<evidence type="ECO:0000313" key="2">
    <source>
        <dbReference type="EMBL" id="RLU13833.1"/>
    </source>
</evidence>
<reference evidence="3 4" key="1">
    <citation type="journal article" date="2018" name="Front. Microbiol.">
        <title>Discovery of Phloeophagus Beetles as a Source of Pseudomonas Strains That Produce Potentially New Bioactive Substances and Description of Pseudomonas bohemica sp. nov.</title>
        <authorList>
            <person name="Saati-Santamaria Z."/>
            <person name="Lopez-Mondejar R."/>
            <person name="Jimenez-Gomez A."/>
            <person name="Diez-Mendez A."/>
            <person name="Vetrovsky T."/>
            <person name="Igual J.M."/>
            <person name="Velazquez E."/>
            <person name="Kolarik M."/>
            <person name="Rivas R."/>
            <person name="Garcia-Fraile P."/>
        </authorList>
    </citation>
    <scope>NUCLEOTIDE SEQUENCE [LARGE SCALE GENOMIC DNA]</scope>
    <source>
        <strain evidence="2 4">A2-NA12</strain>
        <strain evidence="1 3">A2-NA13</strain>
    </source>
</reference>
<dbReference type="EMBL" id="PEGB01000003">
    <property type="protein sequence ID" value="RLU10327.1"/>
    <property type="molecule type" value="Genomic_DNA"/>
</dbReference>
<dbReference type="AlphaFoldDB" id="A0A3L8CQ58"/>
<dbReference type="Gene3D" id="2.180.10.10">
    <property type="entry name" value="RHS repeat-associated core"/>
    <property type="match status" value="1"/>
</dbReference>
<protein>
    <submittedName>
        <fullName evidence="1">Toxin</fullName>
    </submittedName>
</protein>
<evidence type="ECO:0000313" key="1">
    <source>
        <dbReference type="EMBL" id="RLU10327.1"/>
    </source>
</evidence>
<organism evidence="1 3">
    <name type="scientific">Pseudomonas prosekii</name>
    <dbReference type="NCBI Taxonomy" id="1148509"/>
    <lineage>
        <taxon>Bacteria</taxon>
        <taxon>Pseudomonadati</taxon>
        <taxon>Pseudomonadota</taxon>
        <taxon>Gammaproteobacteria</taxon>
        <taxon>Pseudomonadales</taxon>
        <taxon>Pseudomonadaceae</taxon>
        <taxon>Pseudomonas</taxon>
    </lineage>
</organism>
<gene>
    <name evidence="2" type="ORF">CS076_04535</name>
    <name evidence="1" type="ORF">CS078_09410</name>
</gene>
<dbReference type="Proteomes" id="UP000282140">
    <property type="component" value="Unassembled WGS sequence"/>
</dbReference>
<dbReference type="RefSeq" id="WP_121731295.1">
    <property type="nucleotide sequence ID" value="NZ_PEGA01000003.1"/>
</dbReference>
<dbReference type="EMBL" id="PEGA01000003">
    <property type="protein sequence ID" value="RLU13833.1"/>
    <property type="molecule type" value="Genomic_DNA"/>
</dbReference>
<dbReference type="PANTHER" id="PTHR32305">
    <property type="match status" value="1"/>
</dbReference>
<accession>A0A3L8CQ58</accession>
<dbReference type="NCBIfam" id="TIGR03696">
    <property type="entry name" value="Rhs_assc_core"/>
    <property type="match status" value="1"/>
</dbReference>
<evidence type="ECO:0000313" key="4">
    <source>
        <dbReference type="Proteomes" id="UP000282672"/>
    </source>
</evidence>
<keyword evidence="3" id="KW-1185">Reference proteome</keyword>
<evidence type="ECO:0000313" key="3">
    <source>
        <dbReference type="Proteomes" id="UP000282140"/>
    </source>
</evidence>
<proteinExistence type="predicted"/>
<dbReference type="Proteomes" id="UP000282672">
    <property type="component" value="Unassembled WGS sequence"/>
</dbReference>
<comment type="caution">
    <text evidence="1">The sequence shown here is derived from an EMBL/GenBank/DDBJ whole genome shotgun (WGS) entry which is preliminary data.</text>
</comment>
<dbReference type="PANTHER" id="PTHR32305:SF15">
    <property type="entry name" value="PROTEIN RHSA-RELATED"/>
    <property type="match status" value="1"/>
</dbReference>
<sequence length="912" mass="100518">MSSAVHQRTPTLWVNDSRGLAVRQVDYLRKIAGGPVQPLISRQVHDSAGRLTEQRDARLFGTSAAPNLRSTHGLSGQPVAVASVDAGWRLSLFGISGEVLQHWDQRGNHWHTTYDEQLRVVAVAENARPALECFGYADASADAGHNLRGQPSEFIDAAGTLRPCSYSLGGQALRESRTFADGQAYLASRTFSPLGAVLEQIDAGEHRQQFRHDVAGQLTQVSLQLKDASETQILQRSATYNAAGQMLEQVAGATTRQSTYDAANGQLLELRAGQTSKPLHQHLHQHLTYTYDRAGNILNINDHTLATVYFANQRVDGLREFAYDSLYRLSSASGFEADTPTLQPGLPELISPIDPSRRYRYTEHYAYDPGNNLETLHHVRDGNHFTRQMCIDPTSNRAVRWQEGDPQPVFDELFDLHGNLLAVQRGQPMQWNARDQLVKVTLLTHSNGLPDDEETYLYSQGVRVCKRHVTHTPVATHYRQTRYLPGLDICTRSNGEILHVISVALAGGSVRCLHWIAGQPDGIAADQLRFGFDDHLGSSTLELDQHGALISQEIFYPFGGTAWWAARSAVEASFKTIRYSGKEMDASGLYYYGARYYAPWLQRWVGADPAGDVDGLNLYAFVGNNPLNYFDGDGAQRTPDEARTALHRYSNLLNEIDQRLDRSMYQFNHLFRKRDIYQSGGKRFALATTNVMASAIVAGFVAANVAALTSWSGPAAPALGVAAAALAADVTGKIIDKAGGRTSFGYPFQPAENDYDVDAVQQAAAPTNLKKSALKLLKKYDLRTTDGAKEMLIAGTIGAADNVSATTHLEKYLSFFRLSTEFTETLNDSHGQRDLQAFDQKLGSLVDFLNAEIVTANEALEELAGAGQQFRAEAAGINHRLGKIEYAMQGKIQRVHDLSQKLSARRLQKRAA</sequence>
<dbReference type="InterPro" id="IPR050708">
    <property type="entry name" value="T6SS_VgrG/RHS"/>
</dbReference>